<gene>
    <name evidence="1" type="ORF">POM88_031684</name>
</gene>
<reference evidence="1" key="2">
    <citation type="submission" date="2023-05" db="EMBL/GenBank/DDBJ databases">
        <authorList>
            <person name="Schelkunov M.I."/>
        </authorList>
    </citation>
    <scope>NUCLEOTIDE SEQUENCE</scope>
    <source>
        <strain evidence="1">Hsosn_3</strain>
        <tissue evidence="1">Leaf</tissue>
    </source>
</reference>
<dbReference type="Proteomes" id="UP001237642">
    <property type="component" value="Unassembled WGS sequence"/>
</dbReference>
<name>A0AAD8HZ97_9APIA</name>
<dbReference type="AlphaFoldDB" id="A0AAD8HZ97"/>
<organism evidence="1 2">
    <name type="scientific">Heracleum sosnowskyi</name>
    <dbReference type="NCBI Taxonomy" id="360622"/>
    <lineage>
        <taxon>Eukaryota</taxon>
        <taxon>Viridiplantae</taxon>
        <taxon>Streptophyta</taxon>
        <taxon>Embryophyta</taxon>
        <taxon>Tracheophyta</taxon>
        <taxon>Spermatophyta</taxon>
        <taxon>Magnoliopsida</taxon>
        <taxon>eudicotyledons</taxon>
        <taxon>Gunneridae</taxon>
        <taxon>Pentapetalae</taxon>
        <taxon>asterids</taxon>
        <taxon>campanulids</taxon>
        <taxon>Apiales</taxon>
        <taxon>Apiaceae</taxon>
        <taxon>Apioideae</taxon>
        <taxon>apioid superclade</taxon>
        <taxon>Tordylieae</taxon>
        <taxon>Tordyliinae</taxon>
        <taxon>Heracleum</taxon>
    </lineage>
</organism>
<evidence type="ECO:0000313" key="1">
    <source>
        <dbReference type="EMBL" id="KAK1375491.1"/>
    </source>
</evidence>
<proteinExistence type="predicted"/>
<comment type="caution">
    <text evidence="1">The sequence shown here is derived from an EMBL/GenBank/DDBJ whole genome shotgun (WGS) entry which is preliminary data.</text>
</comment>
<protein>
    <recommendedName>
        <fullName evidence="3">RNase H type-1 domain-containing protein</fullName>
    </recommendedName>
</protein>
<accession>A0AAD8HZ97</accession>
<keyword evidence="2" id="KW-1185">Reference proteome</keyword>
<evidence type="ECO:0000313" key="2">
    <source>
        <dbReference type="Proteomes" id="UP001237642"/>
    </source>
</evidence>
<sequence length="188" mass="21214">MEGIRVQWSLPPHGCYKINVHFFFTDQPLPNGNVSGIGVVIRNHKGKIVRMVAGSLGIREQRLNEHYAMLEGLKRAFLEDRFEIEVHHSATYSEARRAYRNFLMDISPIALSANALAAYLARYGAETWDRMVILAGPVGRVFELWCDDMGLGPIGDQFMAVHELDIMDEVEDADIVQGDEEVLAQKIL</sequence>
<dbReference type="EMBL" id="JAUIZM010000007">
    <property type="protein sequence ID" value="KAK1375491.1"/>
    <property type="molecule type" value="Genomic_DNA"/>
</dbReference>
<reference evidence="1" key="1">
    <citation type="submission" date="2023-02" db="EMBL/GenBank/DDBJ databases">
        <title>Genome of toxic invasive species Heracleum sosnowskyi carries increased number of genes despite the absence of recent whole-genome duplications.</title>
        <authorList>
            <person name="Schelkunov M."/>
            <person name="Shtratnikova V."/>
            <person name="Makarenko M."/>
            <person name="Klepikova A."/>
            <person name="Omelchenko D."/>
            <person name="Novikova G."/>
            <person name="Obukhova E."/>
            <person name="Bogdanov V."/>
            <person name="Penin A."/>
            <person name="Logacheva M."/>
        </authorList>
    </citation>
    <scope>NUCLEOTIDE SEQUENCE</scope>
    <source>
        <strain evidence="1">Hsosn_3</strain>
        <tissue evidence="1">Leaf</tissue>
    </source>
</reference>
<evidence type="ECO:0008006" key="3">
    <source>
        <dbReference type="Google" id="ProtNLM"/>
    </source>
</evidence>